<dbReference type="AlphaFoldDB" id="A0AA35V900"/>
<dbReference type="Proteomes" id="UP001176960">
    <property type="component" value="Unassembled WGS sequence"/>
</dbReference>
<gene>
    <name evidence="2" type="ORF">LMG32879_000813</name>
</gene>
<keyword evidence="3" id="KW-1185">Reference proteome</keyword>
<accession>A0AA35V900</accession>
<sequence length="135" mass="14297">MSRSALALLPVCMALLLPLAAHAEDDTASRAPPAVLNRYLQVLQTDPDSASDACVAQLKELHKTQDIVATAEAGGKEEQTAVAKDVLESDYDDANEVCGTDARTLCRTKGNTLAKLPALCQTLAPPRDPNAPEDE</sequence>
<name>A0AA35V900_9PROT</name>
<evidence type="ECO:0000313" key="3">
    <source>
        <dbReference type="Proteomes" id="UP001176960"/>
    </source>
</evidence>
<dbReference type="EMBL" id="CATKSH010000003">
    <property type="protein sequence ID" value="CAI9119987.1"/>
    <property type="molecule type" value="Genomic_DNA"/>
</dbReference>
<keyword evidence="1" id="KW-0732">Signal</keyword>
<proteinExistence type="predicted"/>
<evidence type="ECO:0008006" key="4">
    <source>
        <dbReference type="Google" id="ProtNLM"/>
    </source>
</evidence>
<reference evidence="2" key="1">
    <citation type="submission" date="2023-03" db="EMBL/GenBank/DDBJ databases">
        <authorList>
            <person name="Cleenwerck I."/>
        </authorList>
    </citation>
    <scope>NUCLEOTIDE SEQUENCE</scope>
    <source>
        <strain evidence="2">LMG 32879</strain>
    </source>
</reference>
<evidence type="ECO:0000256" key="1">
    <source>
        <dbReference type="SAM" id="SignalP"/>
    </source>
</evidence>
<comment type="caution">
    <text evidence="2">The sequence shown here is derived from an EMBL/GenBank/DDBJ whole genome shotgun (WGS) entry which is preliminary data.</text>
</comment>
<protein>
    <recommendedName>
        <fullName evidence="4">Secreted protein</fullName>
    </recommendedName>
</protein>
<feature type="signal peptide" evidence="1">
    <location>
        <begin position="1"/>
        <end position="23"/>
    </location>
</feature>
<feature type="chain" id="PRO_5041400879" description="Secreted protein" evidence="1">
    <location>
        <begin position="24"/>
        <end position="135"/>
    </location>
</feature>
<organism evidence="2 3">
    <name type="scientific">Brytella acorum</name>
    <dbReference type="NCBI Taxonomy" id="2959299"/>
    <lineage>
        <taxon>Bacteria</taxon>
        <taxon>Pseudomonadati</taxon>
        <taxon>Pseudomonadota</taxon>
        <taxon>Alphaproteobacteria</taxon>
        <taxon>Acetobacterales</taxon>
        <taxon>Acetobacteraceae</taxon>
        <taxon>Brytella</taxon>
    </lineage>
</organism>
<dbReference type="RefSeq" id="WP_289840779.1">
    <property type="nucleotide sequence ID" value="NZ_CATKSH010000003.1"/>
</dbReference>
<evidence type="ECO:0000313" key="2">
    <source>
        <dbReference type="EMBL" id="CAI9119987.1"/>
    </source>
</evidence>